<comment type="caution">
    <text evidence="1">The sequence shown here is derived from an EMBL/GenBank/DDBJ whole genome shotgun (WGS) entry which is preliminary data.</text>
</comment>
<proteinExistence type="predicted"/>
<reference evidence="1 2" key="1">
    <citation type="submission" date="2019-05" db="EMBL/GenBank/DDBJ databases">
        <title>Emergence of the Ug99 lineage of the wheat stem rust pathogen through somatic hybridization.</title>
        <authorList>
            <person name="Li F."/>
            <person name="Upadhyaya N.M."/>
            <person name="Sperschneider J."/>
            <person name="Matny O."/>
            <person name="Nguyen-Phuc H."/>
            <person name="Mago R."/>
            <person name="Raley C."/>
            <person name="Miller M.E."/>
            <person name="Silverstein K.A.T."/>
            <person name="Henningsen E."/>
            <person name="Hirsch C.D."/>
            <person name="Visser B."/>
            <person name="Pretorius Z.A."/>
            <person name="Steffenson B.J."/>
            <person name="Schwessinger B."/>
            <person name="Dodds P.N."/>
            <person name="Figueroa M."/>
        </authorList>
    </citation>
    <scope>NUCLEOTIDE SEQUENCE [LARGE SCALE GENOMIC DNA]</scope>
    <source>
        <strain evidence="1">21-0</strain>
    </source>
</reference>
<organism evidence="1 2">
    <name type="scientific">Puccinia graminis f. sp. tritici</name>
    <dbReference type="NCBI Taxonomy" id="56615"/>
    <lineage>
        <taxon>Eukaryota</taxon>
        <taxon>Fungi</taxon>
        <taxon>Dikarya</taxon>
        <taxon>Basidiomycota</taxon>
        <taxon>Pucciniomycotina</taxon>
        <taxon>Pucciniomycetes</taxon>
        <taxon>Pucciniales</taxon>
        <taxon>Pucciniaceae</taxon>
        <taxon>Puccinia</taxon>
    </lineage>
</organism>
<sequence length="53" mass="5190">MLDFGAKQASAGNTNHSRVGLEPAGNFGLGGSPATFPAGITGFRIPAGSSPTT</sequence>
<dbReference type="AlphaFoldDB" id="A0A5B0NLL5"/>
<evidence type="ECO:0000313" key="1">
    <source>
        <dbReference type="EMBL" id="KAA1089040.1"/>
    </source>
</evidence>
<dbReference type="Proteomes" id="UP000324748">
    <property type="component" value="Unassembled WGS sequence"/>
</dbReference>
<accession>A0A5B0NLL5</accession>
<keyword evidence="2" id="KW-1185">Reference proteome</keyword>
<protein>
    <submittedName>
        <fullName evidence="1">Uncharacterized protein</fullName>
    </submittedName>
</protein>
<gene>
    <name evidence="1" type="ORF">PGT21_004893</name>
</gene>
<name>A0A5B0NLL5_PUCGR</name>
<evidence type="ECO:0000313" key="2">
    <source>
        <dbReference type="Proteomes" id="UP000324748"/>
    </source>
</evidence>
<dbReference type="EMBL" id="VSWC01000093">
    <property type="protein sequence ID" value="KAA1089040.1"/>
    <property type="molecule type" value="Genomic_DNA"/>
</dbReference>